<proteinExistence type="predicted"/>
<evidence type="ECO:0000313" key="2">
    <source>
        <dbReference type="EMBL" id="THZ19139.1"/>
    </source>
</evidence>
<dbReference type="PANTHER" id="PTHR40788">
    <property type="entry name" value="CLR5 DOMAIN-CONTAINING PROTEIN-RELATED"/>
    <property type="match status" value="1"/>
</dbReference>
<accession>A0A4S9T437</accession>
<dbReference type="PANTHER" id="PTHR40788:SF1">
    <property type="entry name" value="IPA PROTEIN"/>
    <property type="match status" value="1"/>
</dbReference>
<dbReference type="AlphaFoldDB" id="A0A4S9T437"/>
<reference evidence="2 3" key="1">
    <citation type="submission" date="2018-10" db="EMBL/GenBank/DDBJ databases">
        <title>Fifty Aureobasidium pullulans genomes reveal a recombining polyextremotolerant generalist.</title>
        <authorList>
            <person name="Gostincar C."/>
            <person name="Turk M."/>
            <person name="Zajc J."/>
            <person name="Gunde-Cimerman N."/>
        </authorList>
    </citation>
    <scope>NUCLEOTIDE SEQUENCE [LARGE SCALE GENOMIC DNA]</scope>
    <source>
        <strain evidence="2 3">EXF-3863</strain>
    </source>
</reference>
<sequence length="814" mass="94044">MFTSGHMTRDVEPEIRILVDHIPIHSAPCECGSCEQQFIRKELQNKTLYMYEAVVPAVDAKSLLSRYTTQINADRAYLADRCDRFGDTILSRWRKKSYNKRETLILQADSTIEKEAWFRLRIDGVGMLWQDVRKQHRKQWLLPYMSTEIMKSNPSVLLGLIYNRVRYSPEEWAPFDSDLIREGFSSGQLGLEYCGHYGVVMHGVEYGKLVPWNKEAAERWDIIGYPRARLIIEAQALMFSRLRSIVDLILDRVNTLDSIRASDKWQQTMRAGSKQSGRVELWSDYINQPFSRPPQFDVDYYCSVAKARMQAAEDHLWLLQTDLSYTRRFIKLMAVGEAYTTGWKHELVAQDMHLCMEEYMLWQELNEAWSCVRDHYRRFRDNIYPGQPLPHRLEPNLALLELALFRNMEKRVRHLSAHVPQRPGFQHLYKITMNTDETGLNRGRIDRACQTPTNLLYYADPLDWIVGQLRCHPDEEHRFDHAELFARLEAHLAEANAEERGRFDETIYEKMSSFAALHEMLSAVKLHRPAFCLRDEKGLQDLLKFNSTAFTRRMVPDGAPIRAYPFPSKYLKIFDQTAPASGKKTEEWLERKTAERRALGTFWKQARETLRLELQSTNLREEEITGILSLLNAGSTAEHREMLEAERLEVLKNTEQAASIKQPEPVENSWGNAGPDISKLAIGERAPKPKTRPSEPVNHQASIVEPLTSKKIMESQIPTTTRTLDLVKKMYPITAGETTANVDWDLFVHSMADLNFAARNVGGSAVAFDHAASGRKIIFHRPHPVSKIDSVMLQSMGKRLSKHFGWNRDIFVEA</sequence>
<feature type="region of interest" description="Disordered" evidence="1">
    <location>
        <begin position="658"/>
        <end position="677"/>
    </location>
</feature>
<dbReference type="EMBL" id="QZBM01000220">
    <property type="protein sequence ID" value="THZ19139.1"/>
    <property type="molecule type" value="Genomic_DNA"/>
</dbReference>
<gene>
    <name evidence="2" type="ORF">D6C91_05229</name>
</gene>
<organism evidence="2 3">
    <name type="scientific">Aureobasidium pullulans</name>
    <name type="common">Black yeast</name>
    <name type="synonym">Pullularia pullulans</name>
    <dbReference type="NCBI Taxonomy" id="5580"/>
    <lineage>
        <taxon>Eukaryota</taxon>
        <taxon>Fungi</taxon>
        <taxon>Dikarya</taxon>
        <taxon>Ascomycota</taxon>
        <taxon>Pezizomycotina</taxon>
        <taxon>Dothideomycetes</taxon>
        <taxon>Dothideomycetidae</taxon>
        <taxon>Dothideales</taxon>
        <taxon>Saccotheciaceae</taxon>
        <taxon>Aureobasidium</taxon>
    </lineage>
</organism>
<name>A0A4S9T437_AURPU</name>
<evidence type="ECO:0000313" key="3">
    <source>
        <dbReference type="Proteomes" id="UP000308005"/>
    </source>
</evidence>
<evidence type="ECO:0000256" key="1">
    <source>
        <dbReference type="SAM" id="MobiDB-lite"/>
    </source>
</evidence>
<comment type="caution">
    <text evidence="2">The sequence shown here is derived from an EMBL/GenBank/DDBJ whole genome shotgun (WGS) entry which is preliminary data.</text>
</comment>
<dbReference type="Proteomes" id="UP000308005">
    <property type="component" value="Unassembled WGS sequence"/>
</dbReference>
<protein>
    <submittedName>
        <fullName evidence="2">Uncharacterized protein</fullName>
    </submittedName>
</protein>